<keyword evidence="2" id="KW-1185">Reference proteome</keyword>
<reference evidence="1 2" key="1">
    <citation type="submission" date="2016-03" db="EMBL/GenBank/DDBJ databases">
        <title>Comparative genomics of the ectomycorrhizal sister species Rhizopogon vinicolor and Rhizopogon vesiculosus (Basidiomycota: Boletales) reveals a divergence of the mating type B locus.</title>
        <authorList>
            <person name="Mujic A.B."/>
            <person name="Kuo A."/>
            <person name="Tritt A."/>
            <person name="Lipzen A."/>
            <person name="Chen C."/>
            <person name="Johnson J."/>
            <person name="Sharma A."/>
            <person name="Barry K."/>
            <person name="Grigoriev I.V."/>
            <person name="Spatafora J.W."/>
        </authorList>
    </citation>
    <scope>NUCLEOTIDE SEQUENCE [LARGE SCALE GENOMIC DNA]</scope>
    <source>
        <strain evidence="1 2">AM-OR11-056</strain>
    </source>
</reference>
<dbReference type="OrthoDB" id="3261222at2759"/>
<name>A0A1J8QE28_9AGAM</name>
<evidence type="ECO:0000313" key="1">
    <source>
        <dbReference type="EMBL" id="OJA19934.1"/>
    </source>
</evidence>
<protein>
    <submittedName>
        <fullName evidence="1">Uncharacterized protein</fullName>
    </submittedName>
</protein>
<gene>
    <name evidence="1" type="ORF">AZE42_14044</name>
</gene>
<sequence>MSKGIPLRLMRQLYQATAVPKMLYAADLWFTPAFQDGSDSPQRGSLRVARRLTSVQRIAAISMTGAMRSSATDALEAHANLLPISLQLQNICHRAIVRLTAHPDTH</sequence>
<evidence type="ECO:0000313" key="2">
    <source>
        <dbReference type="Proteomes" id="UP000183567"/>
    </source>
</evidence>
<proteinExistence type="predicted"/>
<dbReference type="Proteomes" id="UP000183567">
    <property type="component" value="Unassembled WGS sequence"/>
</dbReference>
<organism evidence="1 2">
    <name type="scientific">Rhizopogon vesiculosus</name>
    <dbReference type="NCBI Taxonomy" id="180088"/>
    <lineage>
        <taxon>Eukaryota</taxon>
        <taxon>Fungi</taxon>
        <taxon>Dikarya</taxon>
        <taxon>Basidiomycota</taxon>
        <taxon>Agaricomycotina</taxon>
        <taxon>Agaricomycetes</taxon>
        <taxon>Agaricomycetidae</taxon>
        <taxon>Boletales</taxon>
        <taxon>Suillineae</taxon>
        <taxon>Rhizopogonaceae</taxon>
        <taxon>Rhizopogon</taxon>
    </lineage>
</organism>
<dbReference type="STRING" id="180088.A0A1J8QE28"/>
<dbReference type="AlphaFoldDB" id="A0A1J8QE28"/>
<accession>A0A1J8QE28</accession>
<dbReference type="EMBL" id="LVVM01000781">
    <property type="protein sequence ID" value="OJA19934.1"/>
    <property type="molecule type" value="Genomic_DNA"/>
</dbReference>
<comment type="caution">
    <text evidence="1">The sequence shown here is derived from an EMBL/GenBank/DDBJ whole genome shotgun (WGS) entry which is preliminary data.</text>
</comment>
<feature type="non-terminal residue" evidence="1">
    <location>
        <position position="106"/>
    </location>
</feature>